<dbReference type="RefSeq" id="WP_015851673.1">
    <property type="nucleotide sequence ID" value="NC_012881.1"/>
</dbReference>
<sequence length="248" mass="27534">MFEFLGFQISWKELLDIGLVAIVYFYIILLVRGTRAAAVIWGLLLVLLVYYLSDVFGLYTLNWLLTNFLSSIFLVIIILFQRDIRKGLAQMGAGRFWRKQDFEMAVIDEICTAMDSMARQKIGALLVIQKNVPLGDILEKGVEVNGRVSKQLLINIFWPDTPLHDGAVVIKSNMIVAASCILPLAHVSTRQSAIGTRHRAALGISEETDAIALVVSEERGTMSAAIGGKLTTSLDIVRLKRVLKNVLT</sequence>
<dbReference type="InterPro" id="IPR003390">
    <property type="entry name" value="DNA_integrity_scan_DisA_N"/>
</dbReference>
<dbReference type="InterPro" id="IPR036888">
    <property type="entry name" value="DNA_integrity_DisA_N_sf"/>
</dbReference>
<dbReference type="EMBL" id="CP001649">
    <property type="protein sequence ID" value="ACS79857.1"/>
    <property type="molecule type" value="Genomic_DNA"/>
</dbReference>
<dbReference type="InterPro" id="IPR034701">
    <property type="entry name" value="CdaA"/>
</dbReference>
<keyword evidence="2 10" id="KW-1003">Cell membrane</keyword>
<accession>C6BTS7</accession>
<dbReference type="Pfam" id="PF19293">
    <property type="entry name" value="CdaA_N"/>
    <property type="match status" value="1"/>
</dbReference>
<gene>
    <name evidence="10" type="primary">dacA</name>
    <name evidence="12" type="ordered locus">Desal_1795</name>
</gene>
<evidence type="ECO:0000256" key="3">
    <source>
        <dbReference type="ARBA" id="ARBA00022679"/>
    </source>
</evidence>
<dbReference type="KEGG" id="dsa:Desal_1795"/>
<dbReference type="PANTHER" id="PTHR34185:SF1">
    <property type="entry name" value="DIADENYLATE CYCLASE"/>
    <property type="match status" value="1"/>
</dbReference>
<dbReference type="STRING" id="526222.Desal_1795"/>
<evidence type="ECO:0000259" key="11">
    <source>
        <dbReference type="PROSITE" id="PS51794"/>
    </source>
</evidence>
<evidence type="ECO:0000256" key="7">
    <source>
        <dbReference type="ARBA" id="ARBA00022840"/>
    </source>
</evidence>
<feature type="transmembrane region" description="Helical" evidence="10">
    <location>
        <begin position="14"/>
        <end position="31"/>
    </location>
</feature>
<dbReference type="NCBIfam" id="TIGR00159">
    <property type="entry name" value="diadenylate cyclase CdaA"/>
    <property type="match status" value="1"/>
</dbReference>
<evidence type="ECO:0000313" key="12">
    <source>
        <dbReference type="EMBL" id="ACS79857.1"/>
    </source>
</evidence>
<evidence type="ECO:0000256" key="8">
    <source>
        <dbReference type="ARBA" id="ARBA00022989"/>
    </source>
</evidence>
<comment type="similarity">
    <text evidence="10">Belongs to the adenylate cyclase family. DacA/CdaA subfamily.</text>
</comment>
<dbReference type="GO" id="GO:0106408">
    <property type="term" value="F:diadenylate cyclase activity"/>
    <property type="evidence" value="ECO:0007669"/>
    <property type="project" value="UniProtKB-EC"/>
</dbReference>
<evidence type="ECO:0000313" key="13">
    <source>
        <dbReference type="Proteomes" id="UP000002601"/>
    </source>
</evidence>
<dbReference type="GO" id="GO:0005524">
    <property type="term" value="F:ATP binding"/>
    <property type="evidence" value="ECO:0007669"/>
    <property type="project" value="UniProtKB-UniRule"/>
</dbReference>
<dbReference type="EC" id="2.7.7.85" evidence="10"/>
<dbReference type="GO" id="GO:0006171">
    <property type="term" value="P:cAMP biosynthetic process"/>
    <property type="evidence" value="ECO:0007669"/>
    <property type="project" value="InterPro"/>
</dbReference>
<dbReference type="PIRSF" id="PIRSF004793">
    <property type="entry name" value="UCP004793"/>
    <property type="match status" value="1"/>
</dbReference>
<dbReference type="Pfam" id="PF02457">
    <property type="entry name" value="DAC"/>
    <property type="match status" value="1"/>
</dbReference>
<dbReference type="FunFam" id="3.40.1700.10:FF:000002">
    <property type="entry name" value="Diadenylate cyclase"/>
    <property type="match status" value="1"/>
</dbReference>
<evidence type="ECO:0000256" key="6">
    <source>
        <dbReference type="ARBA" id="ARBA00022741"/>
    </source>
</evidence>
<evidence type="ECO:0000256" key="10">
    <source>
        <dbReference type="HAMAP-Rule" id="MF_01499"/>
    </source>
</evidence>
<keyword evidence="9 10" id="KW-0472">Membrane</keyword>
<dbReference type="HAMAP" id="MF_01499">
    <property type="entry name" value="DacA"/>
    <property type="match status" value="1"/>
</dbReference>
<dbReference type="AlphaFoldDB" id="C6BTS7"/>
<reference evidence="12 13" key="1">
    <citation type="submission" date="2009-06" db="EMBL/GenBank/DDBJ databases">
        <title>Complete sequence of Desulfovibrio salexigens DSM 2638.</title>
        <authorList>
            <consortium name="US DOE Joint Genome Institute"/>
            <person name="Lucas S."/>
            <person name="Copeland A."/>
            <person name="Lapidus A."/>
            <person name="Glavina del Rio T."/>
            <person name="Tice H."/>
            <person name="Bruce D."/>
            <person name="Goodwin L."/>
            <person name="Pitluck S."/>
            <person name="Munk A.C."/>
            <person name="Brettin T."/>
            <person name="Detter J.C."/>
            <person name="Han C."/>
            <person name="Tapia R."/>
            <person name="Larimer F."/>
            <person name="Land M."/>
            <person name="Hauser L."/>
            <person name="Kyrpides N."/>
            <person name="Anderson I."/>
            <person name="Wall J.D."/>
            <person name="Arkin A.P."/>
            <person name="Dehal P."/>
            <person name="Chivian D."/>
            <person name="Giles B."/>
            <person name="Hazen T.C."/>
        </authorList>
    </citation>
    <scope>NUCLEOTIDE SEQUENCE [LARGE SCALE GENOMIC DNA]</scope>
    <source>
        <strain evidence="13">ATCC 14822 / DSM 2638 / NCIMB 8403 / VKM B-1763</strain>
    </source>
</reference>
<keyword evidence="10" id="KW-0997">Cell inner membrane</keyword>
<dbReference type="PANTHER" id="PTHR34185">
    <property type="entry name" value="DIADENYLATE CYCLASE"/>
    <property type="match status" value="1"/>
</dbReference>
<name>C6BTS7_MARSD</name>
<comment type="caution">
    <text evidence="10">Lacks conserved residue(s) required for the propagation of feature annotation.</text>
</comment>
<comment type="catalytic activity">
    <reaction evidence="1 10">
        <text>2 ATP = 3',3'-c-di-AMP + 2 diphosphate</text>
        <dbReference type="Rhea" id="RHEA:35655"/>
        <dbReference type="ChEBI" id="CHEBI:30616"/>
        <dbReference type="ChEBI" id="CHEBI:33019"/>
        <dbReference type="ChEBI" id="CHEBI:71500"/>
        <dbReference type="EC" id="2.7.7.85"/>
    </reaction>
</comment>
<comment type="function">
    <text evidence="10">Catalyzes the condensation of 2 ATP molecules into cyclic di-AMP (c-di-AMP), a second messenger used to regulate differing processes in different bacteria.</text>
</comment>
<evidence type="ECO:0000256" key="1">
    <source>
        <dbReference type="ARBA" id="ARBA00000877"/>
    </source>
</evidence>
<dbReference type="Gene3D" id="3.40.1700.10">
    <property type="entry name" value="DNA integrity scanning protein, DisA, N-terminal domain"/>
    <property type="match status" value="1"/>
</dbReference>
<keyword evidence="5 10" id="KW-0548">Nucleotidyltransferase</keyword>
<dbReference type="SUPFAM" id="SSF143597">
    <property type="entry name" value="YojJ-like"/>
    <property type="match status" value="1"/>
</dbReference>
<proteinExistence type="inferred from homology"/>
<dbReference type="OrthoDB" id="9807385at2"/>
<protein>
    <recommendedName>
        <fullName evidence="10">Diadenylate cyclase</fullName>
        <shortName evidence="10">DAC</shortName>
        <ecNumber evidence="10">2.7.7.85</ecNumber>
    </recommendedName>
    <alternativeName>
        <fullName evidence="10">Cyclic-di-AMP synthase</fullName>
        <shortName evidence="10">c-di-AMP synthase</shortName>
    </alternativeName>
</protein>
<evidence type="ECO:0000256" key="2">
    <source>
        <dbReference type="ARBA" id="ARBA00022475"/>
    </source>
</evidence>
<evidence type="ECO:0000256" key="4">
    <source>
        <dbReference type="ARBA" id="ARBA00022692"/>
    </source>
</evidence>
<dbReference type="Proteomes" id="UP000002601">
    <property type="component" value="Chromosome"/>
</dbReference>
<comment type="subunit">
    <text evidence="10">Probably a homodimer.</text>
</comment>
<keyword evidence="13" id="KW-1185">Reference proteome</keyword>
<dbReference type="InterPro" id="IPR014046">
    <property type="entry name" value="C-di-AMP_synthase"/>
</dbReference>
<organism evidence="12 13">
    <name type="scientific">Maridesulfovibrio salexigens (strain ATCC 14822 / DSM 2638 / NCIMB 8403 / VKM B-1763)</name>
    <name type="common">Desulfovibrio salexigens</name>
    <dbReference type="NCBI Taxonomy" id="526222"/>
    <lineage>
        <taxon>Bacteria</taxon>
        <taxon>Pseudomonadati</taxon>
        <taxon>Thermodesulfobacteriota</taxon>
        <taxon>Desulfovibrionia</taxon>
        <taxon>Desulfovibrionales</taxon>
        <taxon>Desulfovibrionaceae</taxon>
        <taxon>Maridesulfovibrio</taxon>
    </lineage>
</organism>
<keyword evidence="3 10" id="KW-0808">Transferase</keyword>
<feature type="domain" description="DAC" evidence="11">
    <location>
        <begin position="81"/>
        <end position="236"/>
    </location>
</feature>
<feature type="transmembrane region" description="Helical" evidence="10">
    <location>
        <begin position="59"/>
        <end position="80"/>
    </location>
</feature>
<dbReference type="InterPro" id="IPR045585">
    <property type="entry name" value="CdaA_N"/>
</dbReference>
<evidence type="ECO:0000256" key="5">
    <source>
        <dbReference type="ARBA" id="ARBA00022695"/>
    </source>
</evidence>
<dbReference type="GO" id="GO:0004016">
    <property type="term" value="F:adenylate cyclase activity"/>
    <property type="evidence" value="ECO:0007669"/>
    <property type="project" value="UniProtKB-UniRule"/>
</dbReference>
<keyword evidence="8 10" id="KW-1133">Transmembrane helix</keyword>
<keyword evidence="6 10" id="KW-0547">Nucleotide-binding</keyword>
<dbReference type="HOGENOM" id="CLU_038561_0_1_7"/>
<keyword evidence="4 10" id="KW-0812">Transmembrane</keyword>
<dbReference type="PROSITE" id="PS51794">
    <property type="entry name" value="DAC"/>
    <property type="match status" value="1"/>
</dbReference>
<dbReference type="InterPro" id="IPR050338">
    <property type="entry name" value="DisA"/>
</dbReference>
<evidence type="ECO:0000256" key="9">
    <source>
        <dbReference type="ARBA" id="ARBA00023136"/>
    </source>
</evidence>
<keyword evidence="7 10" id="KW-0067">ATP-binding</keyword>
<feature type="transmembrane region" description="Helical" evidence="10">
    <location>
        <begin position="36"/>
        <end position="53"/>
    </location>
</feature>
<dbReference type="eggNOG" id="COG1624">
    <property type="taxonomic scope" value="Bacteria"/>
</dbReference>